<sequence>MPLGGGAVRLAYRQSATAQVLLAERRPRPGSWRLSARYEPVGGYGRVALAAVGKPARTVVVAGRDNAGLLRYALSDTGQDTPGRWLTGKVPHSGAAAVGQDTDGRAVLAVLGNDGRLHVVRQRDVGADGAFQEWRAQPVPRGQSGPAKRAG</sequence>
<organism evidence="2 3">
    <name type="scientific">Streptomyces chrestomyceticus JCM 4735</name>
    <dbReference type="NCBI Taxonomy" id="1306181"/>
    <lineage>
        <taxon>Bacteria</taxon>
        <taxon>Bacillati</taxon>
        <taxon>Actinomycetota</taxon>
        <taxon>Actinomycetes</taxon>
        <taxon>Kitasatosporales</taxon>
        <taxon>Streptomycetaceae</taxon>
        <taxon>Streptomyces</taxon>
    </lineage>
</organism>
<reference evidence="2 3" key="1">
    <citation type="submission" date="2018-11" db="EMBL/GenBank/DDBJ databases">
        <title>Whole genome sequence of Streptomyces chrestomyceticus NBRC 13444(T).</title>
        <authorList>
            <person name="Komaki H."/>
            <person name="Tamura T."/>
        </authorList>
    </citation>
    <scope>NUCLEOTIDE SEQUENCE [LARGE SCALE GENOMIC DNA]</scope>
    <source>
        <strain evidence="2 3">NBRC 13444</strain>
    </source>
</reference>
<comment type="caution">
    <text evidence="2">The sequence shown here is derived from an EMBL/GenBank/DDBJ whole genome shotgun (WGS) entry which is preliminary data.</text>
</comment>
<evidence type="ECO:0000256" key="1">
    <source>
        <dbReference type="SAM" id="MobiDB-lite"/>
    </source>
</evidence>
<dbReference type="SUPFAM" id="SSF89372">
    <property type="entry name" value="Fucose-specific lectin"/>
    <property type="match status" value="1"/>
</dbReference>
<name>A0A7U9PYD4_9ACTN</name>
<dbReference type="AlphaFoldDB" id="A0A7U9PYD4"/>
<gene>
    <name evidence="2" type="ORF">OEIGOIKO_05085</name>
</gene>
<evidence type="ECO:0000313" key="2">
    <source>
        <dbReference type="EMBL" id="GCD37297.1"/>
    </source>
</evidence>
<dbReference type="EMBL" id="BHZC01000001">
    <property type="protein sequence ID" value="GCD37297.1"/>
    <property type="molecule type" value="Genomic_DNA"/>
</dbReference>
<accession>A0A7U9PYD4</accession>
<feature type="region of interest" description="Disordered" evidence="1">
    <location>
        <begin position="131"/>
        <end position="151"/>
    </location>
</feature>
<evidence type="ECO:0000313" key="3">
    <source>
        <dbReference type="Proteomes" id="UP000287830"/>
    </source>
</evidence>
<dbReference type="Proteomes" id="UP000287830">
    <property type="component" value="Unassembled WGS sequence"/>
</dbReference>
<protein>
    <submittedName>
        <fullName evidence="2">Uncharacterized protein</fullName>
    </submittedName>
</protein>
<proteinExistence type="predicted"/>